<keyword evidence="3" id="KW-1003">Cell membrane</keyword>
<evidence type="ECO:0000256" key="7">
    <source>
        <dbReference type="RuleBase" id="RU363032"/>
    </source>
</evidence>
<accession>A0ABP5QFZ5</accession>
<comment type="subcellular location">
    <subcellularLocation>
        <location evidence="1 7">Cell membrane</location>
        <topology evidence="1 7">Multi-pass membrane protein</topology>
    </subcellularLocation>
</comment>
<feature type="transmembrane region" description="Helical" evidence="7">
    <location>
        <begin position="98"/>
        <end position="119"/>
    </location>
</feature>
<dbReference type="Proteomes" id="UP001500929">
    <property type="component" value="Unassembled WGS sequence"/>
</dbReference>
<dbReference type="PROSITE" id="PS50928">
    <property type="entry name" value="ABC_TM1"/>
    <property type="match status" value="1"/>
</dbReference>
<keyword evidence="2 7" id="KW-0813">Transport</keyword>
<dbReference type="InterPro" id="IPR035906">
    <property type="entry name" value="MetI-like_sf"/>
</dbReference>
<organism evidence="10 11">
    <name type="scientific">Herbiconiux moechotypicola</name>
    <dbReference type="NCBI Taxonomy" id="637393"/>
    <lineage>
        <taxon>Bacteria</taxon>
        <taxon>Bacillati</taxon>
        <taxon>Actinomycetota</taxon>
        <taxon>Actinomycetes</taxon>
        <taxon>Micrococcales</taxon>
        <taxon>Microbacteriaceae</taxon>
        <taxon>Herbiconiux</taxon>
    </lineage>
</organism>
<feature type="region of interest" description="Disordered" evidence="8">
    <location>
        <begin position="1"/>
        <end position="26"/>
    </location>
</feature>
<evidence type="ECO:0000256" key="1">
    <source>
        <dbReference type="ARBA" id="ARBA00004651"/>
    </source>
</evidence>
<evidence type="ECO:0000256" key="4">
    <source>
        <dbReference type="ARBA" id="ARBA00022692"/>
    </source>
</evidence>
<name>A0ABP5QFZ5_9MICO</name>
<evidence type="ECO:0000256" key="2">
    <source>
        <dbReference type="ARBA" id="ARBA00022448"/>
    </source>
</evidence>
<dbReference type="Pfam" id="PF00528">
    <property type="entry name" value="BPD_transp_1"/>
    <property type="match status" value="1"/>
</dbReference>
<evidence type="ECO:0000256" key="3">
    <source>
        <dbReference type="ARBA" id="ARBA00022475"/>
    </source>
</evidence>
<dbReference type="EMBL" id="BAAAQY010000005">
    <property type="protein sequence ID" value="GAA2234705.1"/>
    <property type="molecule type" value="Genomic_DNA"/>
</dbReference>
<feature type="transmembrane region" description="Helical" evidence="7">
    <location>
        <begin position="273"/>
        <end position="293"/>
    </location>
</feature>
<sequence>MTATTEPTATTAPTTTPQATVTTKTTDARPRRRVIWWRLVPAAVLAVLALIGPFITPYPATRVSGTSGTAPGAEYWFGTDSTGLDVFSQTLAATQLNVFIAVSVVLLATLIGVVLGLAIGMNESRPGPGGLTARGTGRIVDFVQAVPSVIVGLVLVSFFGASIGTIVVAIAVILAPIQVRLVRAEVLRVRGEAYLDAARMAGTSELVLTLRHVLPNSVRPAVANMSVLFGVSVILTAALGFLGAGLPPPTAEWGAMIARGATDAAVGRWWPGAFPALALVLAVAAVSLAFSAFPRAGSRR</sequence>
<dbReference type="SUPFAM" id="SSF161098">
    <property type="entry name" value="MetI-like"/>
    <property type="match status" value="1"/>
</dbReference>
<feature type="transmembrane region" description="Helical" evidence="7">
    <location>
        <begin position="221"/>
        <end position="246"/>
    </location>
</feature>
<comment type="similarity">
    <text evidence="7">Belongs to the binding-protein-dependent transport system permease family.</text>
</comment>
<reference evidence="11" key="1">
    <citation type="journal article" date="2019" name="Int. J. Syst. Evol. Microbiol.">
        <title>The Global Catalogue of Microorganisms (GCM) 10K type strain sequencing project: providing services to taxonomists for standard genome sequencing and annotation.</title>
        <authorList>
            <consortium name="The Broad Institute Genomics Platform"/>
            <consortium name="The Broad Institute Genome Sequencing Center for Infectious Disease"/>
            <person name="Wu L."/>
            <person name="Ma J."/>
        </authorList>
    </citation>
    <scope>NUCLEOTIDE SEQUENCE [LARGE SCALE GENOMIC DNA]</scope>
    <source>
        <strain evidence="11">JCM 16117</strain>
    </source>
</reference>
<dbReference type="PANTHER" id="PTHR43386">
    <property type="entry name" value="OLIGOPEPTIDE TRANSPORT SYSTEM PERMEASE PROTEIN APPC"/>
    <property type="match status" value="1"/>
</dbReference>
<proteinExistence type="inferred from homology"/>
<dbReference type="InterPro" id="IPR000515">
    <property type="entry name" value="MetI-like"/>
</dbReference>
<gene>
    <name evidence="10" type="ORF">GCM10009851_19650</name>
</gene>
<keyword evidence="6 7" id="KW-0472">Membrane</keyword>
<keyword evidence="4 7" id="KW-0812">Transmembrane</keyword>
<dbReference type="CDD" id="cd06261">
    <property type="entry name" value="TM_PBP2"/>
    <property type="match status" value="1"/>
</dbReference>
<keyword evidence="5 7" id="KW-1133">Transmembrane helix</keyword>
<dbReference type="InterPro" id="IPR050366">
    <property type="entry name" value="BP-dependent_transpt_permease"/>
</dbReference>
<protein>
    <submittedName>
        <fullName evidence="10">ABC transporter permease</fullName>
    </submittedName>
</protein>
<dbReference type="RefSeq" id="WP_259479444.1">
    <property type="nucleotide sequence ID" value="NZ_BAAAQY010000005.1"/>
</dbReference>
<feature type="transmembrane region" description="Helical" evidence="7">
    <location>
        <begin position="139"/>
        <end position="159"/>
    </location>
</feature>
<evidence type="ECO:0000313" key="10">
    <source>
        <dbReference type="EMBL" id="GAA2234705.1"/>
    </source>
</evidence>
<keyword evidence="11" id="KW-1185">Reference proteome</keyword>
<dbReference type="Gene3D" id="1.10.3720.10">
    <property type="entry name" value="MetI-like"/>
    <property type="match status" value="1"/>
</dbReference>
<evidence type="ECO:0000256" key="8">
    <source>
        <dbReference type="SAM" id="MobiDB-lite"/>
    </source>
</evidence>
<evidence type="ECO:0000313" key="11">
    <source>
        <dbReference type="Proteomes" id="UP001500929"/>
    </source>
</evidence>
<evidence type="ECO:0000259" key="9">
    <source>
        <dbReference type="PROSITE" id="PS50928"/>
    </source>
</evidence>
<feature type="compositionally biased region" description="Low complexity" evidence="8">
    <location>
        <begin position="1"/>
        <end position="25"/>
    </location>
</feature>
<feature type="transmembrane region" description="Helical" evidence="7">
    <location>
        <begin position="165"/>
        <end position="182"/>
    </location>
</feature>
<evidence type="ECO:0000256" key="6">
    <source>
        <dbReference type="ARBA" id="ARBA00023136"/>
    </source>
</evidence>
<feature type="transmembrane region" description="Helical" evidence="7">
    <location>
        <begin position="35"/>
        <end position="55"/>
    </location>
</feature>
<evidence type="ECO:0000256" key="5">
    <source>
        <dbReference type="ARBA" id="ARBA00022989"/>
    </source>
</evidence>
<comment type="caution">
    <text evidence="10">The sequence shown here is derived from an EMBL/GenBank/DDBJ whole genome shotgun (WGS) entry which is preliminary data.</text>
</comment>
<dbReference type="PANTHER" id="PTHR43386:SF1">
    <property type="entry name" value="D,D-DIPEPTIDE TRANSPORT SYSTEM PERMEASE PROTEIN DDPC-RELATED"/>
    <property type="match status" value="1"/>
</dbReference>
<feature type="domain" description="ABC transmembrane type-1" evidence="9">
    <location>
        <begin position="98"/>
        <end position="292"/>
    </location>
</feature>